<dbReference type="AlphaFoldDB" id="A0A9W6W8R2"/>
<dbReference type="Gene3D" id="3.40.50.150">
    <property type="entry name" value="Vaccinia Virus protein VP39"/>
    <property type="match status" value="1"/>
</dbReference>
<comment type="caution">
    <text evidence="8">The sequence shown here is derived from an EMBL/GenBank/DDBJ whole genome shotgun (WGS) entry which is preliminary data.</text>
</comment>
<dbReference type="InterPro" id="IPR019874">
    <property type="entry name" value="RF_methyltr_PrmC"/>
</dbReference>
<evidence type="ECO:0000259" key="6">
    <source>
        <dbReference type="Pfam" id="PF05175"/>
    </source>
</evidence>
<dbReference type="SUPFAM" id="SSF53335">
    <property type="entry name" value="S-adenosyl-L-methionine-dependent methyltransferases"/>
    <property type="match status" value="1"/>
</dbReference>
<dbReference type="NCBIfam" id="TIGR03534">
    <property type="entry name" value="RF_mod_PrmC"/>
    <property type="match status" value="1"/>
</dbReference>
<dbReference type="InterPro" id="IPR029063">
    <property type="entry name" value="SAM-dependent_MTases_sf"/>
</dbReference>
<dbReference type="RefSeq" id="WP_285661134.1">
    <property type="nucleotide sequence ID" value="NZ_BSTX01000001.1"/>
</dbReference>
<dbReference type="PANTHER" id="PTHR18895:SF74">
    <property type="entry name" value="MTRF1L RELEASE FACTOR GLUTAMINE METHYLTRANSFERASE"/>
    <property type="match status" value="1"/>
</dbReference>
<evidence type="ECO:0000256" key="4">
    <source>
        <dbReference type="ARBA" id="ARBA00048391"/>
    </source>
</evidence>
<evidence type="ECO:0000313" key="8">
    <source>
        <dbReference type="EMBL" id="GLZ75920.1"/>
    </source>
</evidence>
<keyword evidence="9" id="KW-1185">Reference proteome</keyword>
<dbReference type="GO" id="GO:0003676">
    <property type="term" value="F:nucleic acid binding"/>
    <property type="evidence" value="ECO:0007669"/>
    <property type="project" value="InterPro"/>
</dbReference>
<dbReference type="Pfam" id="PF05175">
    <property type="entry name" value="MTS"/>
    <property type="match status" value="1"/>
</dbReference>
<feature type="binding site" evidence="5">
    <location>
        <position position="186"/>
    </location>
    <ligand>
        <name>S-adenosyl-L-methionine</name>
        <dbReference type="ChEBI" id="CHEBI:59789"/>
    </ligand>
</feature>
<dbReference type="Proteomes" id="UP001165079">
    <property type="component" value="Unassembled WGS sequence"/>
</dbReference>
<gene>
    <name evidence="5 8" type="primary">prmC</name>
    <name evidence="8" type="ORF">Afil01_07270</name>
</gene>
<dbReference type="EMBL" id="BSTX01000001">
    <property type="protein sequence ID" value="GLZ75920.1"/>
    <property type="molecule type" value="Genomic_DNA"/>
</dbReference>
<feature type="domain" description="Release factor glutamine methyltransferase N-terminal" evidence="7">
    <location>
        <begin position="7"/>
        <end position="75"/>
    </location>
</feature>
<dbReference type="InterPro" id="IPR040758">
    <property type="entry name" value="PrmC_N"/>
</dbReference>
<comment type="function">
    <text evidence="5">Methylates the class 1 translation termination release factors RF1/PrfA and RF2/PrfB on the glutamine residue of the universally conserved GGQ motif.</text>
</comment>
<name>A0A9W6W8R2_9ACTN</name>
<evidence type="ECO:0000256" key="3">
    <source>
        <dbReference type="ARBA" id="ARBA00022691"/>
    </source>
</evidence>
<dbReference type="InterPro" id="IPR004556">
    <property type="entry name" value="HemK-like"/>
</dbReference>
<dbReference type="InterPro" id="IPR007848">
    <property type="entry name" value="Small_mtfrase_dom"/>
</dbReference>
<accession>A0A9W6W8R2</accession>
<evidence type="ECO:0000313" key="9">
    <source>
        <dbReference type="Proteomes" id="UP001165079"/>
    </source>
</evidence>
<dbReference type="HAMAP" id="MF_02126">
    <property type="entry name" value="RF_methyltr_PrmC"/>
    <property type="match status" value="1"/>
</dbReference>
<feature type="binding site" evidence="5">
    <location>
        <begin position="186"/>
        <end position="189"/>
    </location>
    <ligand>
        <name>substrate</name>
    </ligand>
</feature>
<dbReference type="EC" id="2.1.1.297" evidence="5"/>
<protein>
    <recommendedName>
        <fullName evidence="5">Release factor glutamine methyltransferase</fullName>
        <shortName evidence="5">RF MTase</shortName>
        <ecNumber evidence="5">2.1.1.297</ecNumber>
    </recommendedName>
    <alternativeName>
        <fullName evidence="5">N5-glutamine methyltransferase PrmC</fullName>
    </alternativeName>
    <alternativeName>
        <fullName evidence="5">Protein-(glutamine-N5) MTase PrmC</fullName>
    </alternativeName>
    <alternativeName>
        <fullName evidence="5">Protein-glutamine N-methyltransferase PrmC</fullName>
    </alternativeName>
</protein>
<comment type="similarity">
    <text evidence="5">Belongs to the protein N5-glutamine methyltransferase family. PrmC subfamily.</text>
</comment>
<evidence type="ECO:0000256" key="5">
    <source>
        <dbReference type="HAMAP-Rule" id="MF_02126"/>
    </source>
</evidence>
<dbReference type="Gene3D" id="1.10.8.10">
    <property type="entry name" value="DNA helicase RuvA subunit, C-terminal domain"/>
    <property type="match status" value="1"/>
</dbReference>
<dbReference type="GO" id="GO:0032259">
    <property type="term" value="P:methylation"/>
    <property type="evidence" value="ECO:0007669"/>
    <property type="project" value="UniProtKB-KW"/>
</dbReference>
<organism evidence="8 9">
    <name type="scientific">Actinorhabdospora filicis</name>
    <dbReference type="NCBI Taxonomy" id="1785913"/>
    <lineage>
        <taxon>Bacteria</taxon>
        <taxon>Bacillati</taxon>
        <taxon>Actinomycetota</taxon>
        <taxon>Actinomycetes</taxon>
        <taxon>Micromonosporales</taxon>
        <taxon>Micromonosporaceae</taxon>
        <taxon>Actinorhabdospora</taxon>
    </lineage>
</organism>
<dbReference type="NCBIfam" id="TIGR00536">
    <property type="entry name" value="hemK_fam"/>
    <property type="match status" value="1"/>
</dbReference>
<proteinExistence type="inferred from homology"/>
<dbReference type="GO" id="GO:0102559">
    <property type="term" value="F:peptide chain release factor N(5)-glutamine methyltransferase activity"/>
    <property type="evidence" value="ECO:0007669"/>
    <property type="project" value="UniProtKB-EC"/>
</dbReference>
<evidence type="ECO:0000256" key="2">
    <source>
        <dbReference type="ARBA" id="ARBA00022679"/>
    </source>
</evidence>
<keyword evidence="1 5" id="KW-0489">Methyltransferase</keyword>
<feature type="domain" description="Methyltransferase small" evidence="6">
    <location>
        <begin position="106"/>
        <end position="192"/>
    </location>
</feature>
<evidence type="ECO:0000256" key="1">
    <source>
        <dbReference type="ARBA" id="ARBA00022603"/>
    </source>
</evidence>
<keyword evidence="3 5" id="KW-0949">S-adenosyl-L-methionine</keyword>
<dbReference type="Pfam" id="PF17827">
    <property type="entry name" value="PrmC_N"/>
    <property type="match status" value="1"/>
</dbReference>
<dbReference type="PROSITE" id="PS00092">
    <property type="entry name" value="N6_MTASE"/>
    <property type="match status" value="1"/>
</dbReference>
<dbReference type="InterPro" id="IPR050320">
    <property type="entry name" value="N5-glutamine_MTase"/>
</dbReference>
<sequence length="277" mass="29075">MTTTWRELVTKGAGELAAGGVPSPLVDAELLAAHVAGTSRGGLILAPSPDEDAVTRFGELIALRRSRTPLQYLIGAGFLGVDLQVGPGVFVPRPETELLVDWALGALRETPKPLVVDLCSGSGAIAIAFAAHRPDATVVAVETDAEALVWLRRNAGPRGVRVVEGDATAAETLAELDGTVDAVLSNPPYVPDATAVSPEVRRDPARAVFGGADGLDVIRPLHRRAWGLLREGGRFGMEHDDTHGYVVPALLKEAGWGAVEEHRDLAGRARFVTAGKG</sequence>
<comment type="catalytic activity">
    <reaction evidence="4 5">
        <text>L-glutaminyl-[peptide chain release factor] + S-adenosyl-L-methionine = N(5)-methyl-L-glutaminyl-[peptide chain release factor] + S-adenosyl-L-homocysteine + H(+)</text>
        <dbReference type="Rhea" id="RHEA:42896"/>
        <dbReference type="Rhea" id="RHEA-COMP:10271"/>
        <dbReference type="Rhea" id="RHEA-COMP:10272"/>
        <dbReference type="ChEBI" id="CHEBI:15378"/>
        <dbReference type="ChEBI" id="CHEBI:30011"/>
        <dbReference type="ChEBI" id="CHEBI:57856"/>
        <dbReference type="ChEBI" id="CHEBI:59789"/>
        <dbReference type="ChEBI" id="CHEBI:61891"/>
        <dbReference type="EC" id="2.1.1.297"/>
    </reaction>
</comment>
<feature type="binding site" evidence="5">
    <location>
        <position position="142"/>
    </location>
    <ligand>
        <name>S-adenosyl-L-methionine</name>
        <dbReference type="ChEBI" id="CHEBI:59789"/>
    </ligand>
</feature>
<dbReference type="CDD" id="cd02440">
    <property type="entry name" value="AdoMet_MTases"/>
    <property type="match status" value="1"/>
</dbReference>
<comment type="caution">
    <text evidence="5">Lacks conserved residue(s) required for the propagation of feature annotation.</text>
</comment>
<keyword evidence="2 5" id="KW-0808">Transferase</keyword>
<reference evidence="8" key="1">
    <citation type="submission" date="2023-03" db="EMBL/GenBank/DDBJ databases">
        <title>Actinorhabdospora filicis NBRC 111898.</title>
        <authorList>
            <person name="Ichikawa N."/>
            <person name="Sato H."/>
            <person name="Tonouchi N."/>
        </authorList>
    </citation>
    <scope>NUCLEOTIDE SEQUENCE</scope>
    <source>
        <strain evidence="8">NBRC 111898</strain>
    </source>
</reference>
<evidence type="ECO:0000259" key="7">
    <source>
        <dbReference type="Pfam" id="PF17827"/>
    </source>
</evidence>
<dbReference type="InterPro" id="IPR002052">
    <property type="entry name" value="DNA_methylase_N6_adenine_CS"/>
</dbReference>
<dbReference type="PANTHER" id="PTHR18895">
    <property type="entry name" value="HEMK METHYLTRANSFERASE"/>
    <property type="match status" value="1"/>
</dbReference>